<proteinExistence type="predicted"/>
<organism evidence="3 4">
    <name type="scientific">Haloferula chungangensis</name>
    <dbReference type="NCBI Taxonomy" id="1048331"/>
    <lineage>
        <taxon>Bacteria</taxon>
        <taxon>Pseudomonadati</taxon>
        <taxon>Verrucomicrobiota</taxon>
        <taxon>Verrucomicrobiia</taxon>
        <taxon>Verrucomicrobiales</taxon>
        <taxon>Verrucomicrobiaceae</taxon>
        <taxon>Haloferula</taxon>
    </lineage>
</organism>
<dbReference type="Proteomes" id="UP001596472">
    <property type="component" value="Unassembled WGS sequence"/>
</dbReference>
<evidence type="ECO:0000313" key="4">
    <source>
        <dbReference type="Proteomes" id="UP001596472"/>
    </source>
</evidence>
<feature type="compositionally biased region" description="Basic and acidic residues" evidence="1">
    <location>
        <begin position="32"/>
        <end position="48"/>
    </location>
</feature>
<gene>
    <name evidence="3" type="ORF">ACFQY0_18575</name>
</gene>
<dbReference type="EMBL" id="JBHTBS010000013">
    <property type="protein sequence ID" value="MFC7339206.1"/>
    <property type="molecule type" value="Genomic_DNA"/>
</dbReference>
<feature type="region of interest" description="Disordered" evidence="1">
    <location>
        <begin position="32"/>
        <end position="60"/>
    </location>
</feature>
<feature type="signal peptide" evidence="2">
    <location>
        <begin position="1"/>
        <end position="20"/>
    </location>
</feature>
<comment type="caution">
    <text evidence="3">The sequence shown here is derived from an EMBL/GenBank/DDBJ whole genome shotgun (WGS) entry which is preliminary data.</text>
</comment>
<accession>A0ABW2LCG5</accession>
<evidence type="ECO:0000313" key="3">
    <source>
        <dbReference type="EMBL" id="MFC7339206.1"/>
    </source>
</evidence>
<keyword evidence="2" id="KW-0732">Signal</keyword>
<dbReference type="RefSeq" id="WP_379715576.1">
    <property type="nucleotide sequence ID" value="NZ_JBHTBS010000013.1"/>
</dbReference>
<keyword evidence="4" id="KW-1185">Reference proteome</keyword>
<sequence length="183" mass="19789">MKTKLNNRLKVFAASTFTLALIGGGSLTAEEKNHADHDHAEQGENGHADHKKAKAGPNGGKVLDGVEPHLEFFVTKDRKVQITALDEHGKATPIAEQSVKVMGGDRSAPTRMIFVKQGDILVSDVAFPEGNDFPVVVQVKVTPDAMSVIEKFNLNLNNCPTCEHAEYACTCDHGDEGHEGHDH</sequence>
<protein>
    <submittedName>
        <fullName evidence="3">Uncharacterized protein</fullName>
    </submittedName>
</protein>
<evidence type="ECO:0000256" key="2">
    <source>
        <dbReference type="SAM" id="SignalP"/>
    </source>
</evidence>
<evidence type="ECO:0000256" key="1">
    <source>
        <dbReference type="SAM" id="MobiDB-lite"/>
    </source>
</evidence>
<feature type="chain" id="PRO_5047343795" evidence="2">
    <location>
        <begin position="21"/>
        <end position="183"/>
    </location>
</feature>
<reference evidence="4" key="1">
    <citation type="journal article" date="2019" name="Int. J. Syst. Evol. Microbiol.">
        <title>The Global Catalogue of Microorganisms (GCM) 10K type strain sequencing project: providing services to taxonomists for standard genome sequencing and annotation.</title>
        <authorList>
            <consortium name="The Broad Institute Genomics Platform"/>
            <consortium name="The Broad Institute Genome Sequencing Center for Infectious Disease"/>
            <person name="Wu L."/>
            <person name="Ma J."/>
        </authorList>
    </citation>
    <scope>NUCLEOTIDE SEQUENCE [LARGE SCALE GENOMIC DNA]</scope>
    <source>
        <strain evidence="4">CGMCC 4.1467</strain>
    </source>
</reference>
<name>A0ABW2LCG5_9BACT</name>